<protein>
    <submittedName>
        <fullName evidence="1">Uncharacterized protein</fullName>
    </submittedName>
</protein>
<organism evidence="1 2">
    <name type="scientific">Sphingobacterium allocomposti</name>
    <dbReference type="NCBI Taxonomy" id="415956"/>
    <lineage>
        <taxon>Bacteria</taxon>
        <taxon>Pseudomonadati</taxon>
        <taxon>Bacteroidota</taxon>
        <taxon>Sphingobacteriia</taxon>
        <taxon>Sphingobacteriales</taxon>
        <taxon>Sphingobacteriaceae</taxon>
        <taxon>Sphingobacterium</taxon>
    </lineage>
</organism>
<accession>A0A5S5D8C8</accession>
<keyword evidence="2" id="KW-1185">Reference proteome</keyword>
<proteinExistence type="predicted"/>
<comment type="caution">
    <text evidence="1">The sequence shown here is derived from an EMBL/GenBank/DDBJ whole genome shotgun (WGS) entry which is preliminary data.</text>
</comment>
<dbReference type="Proteomes" id="UP000325105">
    <property type="component" value="Unassembled WGS sequence"/>
</dbReference>
<evidence type="ECO:0000313" key="2">
    <source>
        <dbReference type="Proteomes" id="UP000325105"/>
    </source>
</evidence>
<sequence length="56" mass="6311">MIGITYTKNQPAMTYGASPVTTDAALYAAFPHTKYIKLYWDNIHPAGNTIFYQNII</sequence>
<evidence type="ECO:0000313" key="1">
    <source>
        <dbReference type="EMBL" id="TYP92270.1"/>
    </source>
</evidence>
<name>A0A5S5D8C8_9SPHI</name>
<reference evidence="1 2" key="1">
    <citation type="submission" date="2019-07" db="EMBL/GenBank/DDBJ databases">
        <title>Genomic Encyclopedia of Archaeal and Bacterial Type Strains, Phase II (KMG-II): from individual species to whole genera.</title>
        <authorList>
            <person name="Goeker M."/>
        </authorList>
    </citation>
    <scope>NUCLEOTIDE SEQUENCE [LARGE SCALE GENOMIC DNA]</scope>
    <source>
        <strain evidence="1 2">DSM 18850</strain>
    </source>
</reference>
<dbReference type="EMBL" id="VNHX01000017">
    <property type="protein sequence ID" value="TYP92270.1"/>
    <property type="molecule type" value="Genomic_DNA"/>
</dbReference>
<gene>
    <name evidence="1" type="ORF">BC792_11745</name>
</gene>
<dbReference type="AlphaFoldDB" id="A0A5S5D8C8"/>